<accession>A0A7J5DYV6</accession>
<gene>
    <name evidence="2" type="ORF">F9L07_03790</name>
</gene>
<protein>
    <submittedName>
        <fullName evidence="2">Uncharacterized protein</fullName>
    </submittedName>
</protein>
<dbReference type="EMBL" id="WBVM01000001">
    <property type="protein sequence ID" value="KAB2811063.1"/>
    <property type="molecule type" value="Genomic_DNA"/>
</dbReference>
<keyword evidence="1" id="KW-1133">Transmembrane helix</keyword>
<name>A0A7J5DYV6_NOCSI</name>
<evidence type="ECO:0000313" key="2">
    <source>
        <dbReference type="EMBL" id="KAB2811063.1"/>
    </source>
</evidence>
<keyword evidence="1" id="KW-0472">Membrane</keyword>
<sequence length="221" mass="22814">MRISGTRSGHSGPSGVVVAVVVTMVVTVLAVAAGVVARGGGEASAAAGTSAAASAAAGADARLPAVAGAGAEVRALAVLHRWDRARARAWARGDPAALARLYAPRSRAGQRDVAMLRAWLRRGLRVEGLRMQVLDAALVVRDRRRLVVMVTDRVAGGLAVGRADPSPRAGRRALPRDLPRDLASTRRLVFLRVAGRWLLSSVQPRASPVASTASTSGSANS</sequence>
<organism evidence="2 3">
    <name type="scientific">Nocardioides simplex</name>
    <name type="common">Arthrobacter simplex</name>
    <dbReference type="NCBI Taxonomy" id="2045"/>
    <lineage>
        <taxon>Bacteria</taxon>
        <taxon>Bacillati</taxon>
        <taxon>Actinomycetota</taxon>
        <taxon>Actinomycetes</taxon>
        <taxon>Propionibacteriales</taxon>
        <taxon>Nocardioidaceae</taxon>
        <taxon>Pimelobacter</taxon>
    </lineage>
</organism>
<proteinExistence type="predicted"/>
<evidence type="ECO:0000313" key="3">
    <source>
        <dbReference type="Proteomes" id="UP000449906"/>
    </source>
</evidence>
<dbReference type="Proteomes" id="UP000449906">
    <property type="component" value="Unassembled WGS sequence"/>
</dbReference>
<keyword evidence="1" id="KW-0812">Transmembrane</keyword>
<dbReference type="AlphaFoldDB" id="A0A7J5DYV6"/>
<comment type="caution">
    <text evidence="2">The sequence shown here is derived from an EMBL/GenBank/DDBJ whole genome shotgun (WGS) entry which is preliminary data.</text>
</comment>
<feature type="transmembrane region" description="Helical" evidence="1">
    <location>
        <begin position="16"/>
        <end position="37"/>
    </location>
</feature>
<evidence type="ECO:0000256" key="1">
    <source>
        <dbReference type="SAM" id="Phobius"/>
    </source>
</evidence>
<dbReference type="RefSeq" id="WP_151578615.1">
    <property type="nucleotide sequence ID" value="NZ_WBVM01000001.1"/>
</dbReference>
<reference evidence="2 3" key="1">
    <citation type="submission" date="2019-09" db="EMBL/GenBank/DDBJ databases">
        <title>Pimelobacter sp. isolated from Paulinella.</title>
        <authorList>
            <person name="Jeong S.E."/>
        </authorList>
    </citation>
    <scope>NUCLEOTIDE SEQUENCE [LARGE SCALE GENOMIC DNA]</scope>
    <source>
        <strain evidence="2 3">Pch-N</strain>
    </source>
</reference>